<protein>
    <submittedName>
        <fullName evidence="1">Uncharacterized protein</fullName>
    </submittedName>
</protein>
<dbReference type="EMBL" id="FWEV01000182">
    <property type="protein sequence ID" value="SLM31049.1"/>
    <property type="molecule type" value="Genomic_DNA"/>
</dbReference>
<sequence>MRLEIFQNENESVLTAVIEAFLDEKKDDADLQGKQLYVESFQTVRVSGACYRASLLWEIR</sequence>
<dbReference type="Proteomes" id="UP000191931">
    <property type="component" value="Unassembled WGS sequence"/>
</dbReference>
<keyword evidence="2" id="KW-1185">Reference proteome</keyword>
<dbReference type="RefSeq" id="WP_080809804.1">
    <property type="nucleotide sequence ID" value="NZ_LT828572.1"/>
</dbReference>
<gene>
    <name evidence="1" type="ORF">MTBBW1_2620013</name>
</gene>
<organism evidence="1 2">
    <name type="scientific">Desulfamplus magnetovallimortis</name>
    <dbReference type="NCBI Taxonomy" id="1246637"/>
    <lineage>
        <taxon>Bacteria</taxon>
        <taxon>Pseudomonadati</taxon>
        <taxon>Thermodesulfobacteriota</taxon>
        <taxon>Desulfobacteria</taxon>
        <taxon>Desulfobacterales</taxon>
        <taxon>Desulfobacteraceae</taxon>
        <taxon>Desulfamplus</taxon>
    </lineage>
</organism>
<accession>A0A1W1HEY5</accession>
<reference evidence="1 2" key="1">
    <citation type="submission" date="2017-03" db="EMBL/GenBank/DDBJ databases">
        <authorList>
            <person name="Afonso C.L."/>
            <person name="Miller P.J."/>
            <person name="Scott M.A."/>
            <person name="Spackman E."/>
            <person name="Goraichik I."/>
            <person name="Dimitrov K.M."/>
            <person name="Suarez D.L."/>
            <person name="Swayne D.E."/>
        </authorList>
    </citation>
    <scope>NUCLEOTIDE SEQUENCE [LARGE SCALE GENOMIC DNA]</scope>
    <source>
        <strain evidence="1">PRJEB14757</strain>
    </source>
</reference>
<dbReference type="AlphaFoldDB" id="A0A1W1HEY5"/>
<proteinExistence type="predicted"/>
<dbReference type="STRING" id="1246637.MTBBW1_2620013"/>
<evidence type="ECO:0000313" key="2">
    <source>
        <dbReference type="Proteomes" id="UP000191931"/>
    </source>
</evidence>
<evidence type="ECO:0000313" key="1">
    <source>
        <dbReference type="EMBL" id="SLM31049.1"/>
    </source>
</evidence>
<name>A0A1W1HEY5_9BACT</name>